<dbReference type="Proteomes" id="UP001159427">
    <property type="component" value="Unassembled WGS sequence"/>
</dbReference>
<keyword evidence="2" id="KW-1185">Reference proteome</keyword>
<evidence type="ECO:0000313" key="1">
    <source>
        <dbReference type="EMBL" id="CAH3029573.1"/>
    </source>
</evidence>
<sequence length="163" mass="18891">MIEEEWRENFRMSKTSLLKLSEEWRPYIEGKETIMRSPVDVVKQVSQSPYYLSDEGRLRKTANAFGVSRQVTSEIIRKVCKAISLHLGDKYIHLPKTENVVIDLVKHFNRTHGFPQCLGAIDGTHIEIKQPTANSTDYINRKGRYPLTFKPPVIINSASWMLW</sequence>
<organism evidence="1 2">
    <name type="scientific">Porites evermanni</name>
    <dbReference type="NCBI Taxonomy" id="104178"/>
    <lineage>
        <taxon>Eukaryota</taxon>
        <taxon>Metazoa</taxon>
        <taxon>Cnidaria</taxon>
        <taxon>Anthozoa</taxon>
        <taxon>Hexacorallia</taxon>
        <taxon>Scleractinia</taxon>
        <taxon>Fungiina</taxon>
        <taxon>Poritidae</taxon>
        <taxon>Porites</taxon>
    </lineage>
</organism>
<reference evidence="1 2" key="1">
    <citation type="submission" date="2022-05" db="EMBL/GenBank/DDBJ databases">
        <authorList>
            <consortium name="Genoscope - CEA"/>
            <person name="William W."/>
        </authorList>
    </citation>
    <scope>NUCLEOTIDE SEQUENCE [LARGE SCALE GENOMIC DNA]</scope>
</reference>
<gene>
    <name evidence="1" type="ORF">PEVE_00036418</name>
</gene>
<dbReference type="EMBL" id="CALNXI010000581">
    <property type="protein sequence ID" value="CAH3029573.1"/>
    <property type="molecule type" value="Genomic_DNA"/>
</dbReference>
<comment type="caution">
    <text evidence="1">The sequence shown here is derived from an EMBL/GenBank/DDBJ whole genome shotgun (WGS) entry which is preliminary data.</text>
</comment>
<name>A0ABN8MN90_9CNID</name>
<evidence type="ECO:0000313" key="2">
    <source>
        <dbReference type="Proteomes" id="UP001159427"/>
    </source>
</evidence>
<evidence type="ECO:0008006" key="3">
    <source>
        <dbReference type="Google" id="ProtNLM"/>
    </source>
</evidence>
<accession>A0ABN8MN90</accession>
<protein>
    <recommendedName>
        <fullName evidence="3">Nuclease HARBI1</fullName>
    </recommendedName>
</protein>
<proteinExistence type="predicted"/>